<dbReference type="NCBIfam" id="TIGR03915">
    <property type="entry name" value="SAM_7_link_chp"/>
    <property type="match status" value="1"/>
</dbReference>
<sequence>MLYFIYDGSFQGFLTAIYEAFYSDNPPEQIVSEENFTTNLFSTTKKIETDEEKSDKVYAAIKDKISSYTLRTVYYCFLSELEEIEINLFHYLKLAFKEGGQVNKFHSNDIVKKIKSARRKVSREAHRMKGLLRFRTLKNGVYYGPMEPDYNIIEILARHFAKRLSDQDWIIHDLSREWAAIYNQQEWALTPLTETEIELSAMEEEYQDLWQEFFDSIAIENRQNKKLQQQNMPKKYWKHLVEKNN</sequence>
<organism evidence="2 3">
    <name type="scientific">Halanaerobacter jeridensis</name>
    <dbReference type="NCBI Taxonomy" id="706427"/>
    <lineage>
        <taxon>Bacteria</taxon>
        <taxon>Bacillati</taxon>
        <taxon>Bacillota</taxon>
        <taxon>Clostridia</taxon>
        <taxon>Halanaerobiales</taxon>
        <taxon>Halobacteroidaceae</taxon>
        <taxon>Halanaerobacter</taxon>
    </lineage>
</organism>
<protein>
    <submittedName>
        <fullName evidence="2">DNA metabolism protein</fullName>
    </submittedName>
</protein>
<name>A0A938XU58_9FIRM</name>
<evidence type="ECO:0000313" key="2">
    <source>
        <dbReference type="EMBL" id="MBM7555632.1"/>
    </source>
</evidence>
<gene>
    <name evidence="2" type="ORF">JOC47_000457</name>
</gene>
<dbReference type="Proteomes" id="UP000774000">
    <property type="component" value="Unassembled WGS sequence"/>
</dbReference>
<dbReference type="InterPro" id="IPR023875">
    <property type="entry name" value="DNA_repair_put"/>
</dbReference>
<accession>A0A938XU58</accession>
<dbReference type="Pfam" id="PF13566">
    <property type="entry name" value="DUF4130"/>
    <property type="match status" value="1"/>
</dbReference>
<evidence type="ECO:0000313" key="3">
    <source>
        <dbReference type="Proteomes" id="UP000774000"/>
    </source>
</evidence>
<feature type="domain" description="DUF4130" evidence="1">
    <location>
        <begin position="84"/>
        <end position="242"/>
    </location>
</feature>
<dbReference type="EMBL" id="JAFBDQ010000002">
    <property type="protein sequence ID" value="MBM7555632.1"/>
    <property type="molecule type" value="Genomic_DNA"/>
</dbReference>
<dbReference type="InterPro" id="IPR025404">
    <property type="entry name" value="DUF4130"/>
</dbReference>
<evidence type="ECO:0000259" key="1">
    <source>
        <dbReference type="Pfam" id="PF13566"/>
    </source>
</evidence>
<dbReference type="RefSeq" id="WP_204700358.1">
    <property type="nucleotide sequence ID" value="NZ_JAFBDQ010000002.1"/>
</dbReference>
<dbReference type="AlphaFoldDB" id="A0A938XU58"/>
<keyword evidence="3" id="KW-1185">Reference proteome</keyword>
<proteinExistence type="predicted"/>
<comment type="caution">
    <text evidence="2">The sequence shown here is derived from an EMBL/GenBank/DDBJ whole genome shotgun (WGS) entry which is preliminary data.</text>
</comment>
<reference evidence="2" key="1">
    <citation type="submission" date="2021-01" db="EMBL/GenBank/DDBJ databases">
        <title>Genomic Encyclopedia of Type Strains, Phase IV (KMG-IV): sequencing the most valuable type-strain genomes for metagenomic binning, comparative biology and taxonomic classification.</title>
        <authorList>
            <person name="Goeker M."/>
        </authorList>
    </citation>
    <scope>NUCLEOTIDE SEQUENCE</scope>
    <source>
        <strain evidence="2">DSM 23230</strain>
    </source>
</reference>